<organism evidence="2 3">
    <name type="scientific">Kitasatospora setae (strain ATCC 33774 / DSM 43861 / JCM 3304 / KCC A-0304 / NBRC 14216 / KM-6054)</name>
    <name type="common">Streptomyces setae</name>
    <dbReference type="NCBI Taxonomy" id="452652"/>
    <lineage>
        <taxon>Bacteria</taxon>
        <taxon>Bacillati</taxon>
        <taxon>Actinomycetota</taxon>
        <taxon>Actinomycetes</taxon>
        <taxon>Kitasatosporales</taxon>
        <taxon>Streptomycetaceae</taxon>
        <taxon>Kitasatospora</taxon>
    </lineage>
</organism>
<sequence>MAGTEDGRSPVLQECPTCGLDDEVVGVPAAYHAGRDTVRDGEEGGVRTVSSSLSSALAPAPTRLPRATSCLMVVVGLHLVAVSIGTFVAGALAGHWFDGGDPVPDGPDPYGGRFHGTVLHPADAASADRPSLLFLGWISGAALLLAVALFVAVRRRARAGRRQAARQADRRAEAERLWSRGWYCRRCGTVHFRAEPGCPARALTLGDFRREVWAAGGYGDPAESADRPGVRS</sequence>
<proteinExistence type="predicted"/>
<name>E4NJC1_KITSK</name>
<feature type="transmembrane region" description="Helical" evidence="1">
    <location>
        <begin position="71"/>
        <end position="97"/>
    </location>
</feature>
<evidence type="ECO:0000313" key="2">
    <source>
        <dbReference type="EMBL" id="BAJ33069.1"/>
    </source>
</evidence>
<keyword evidence="1" id="KW-0812">Transmembrane</keyword>
<gene>
    <name evidence="2" type="ordered locus">KSE_73140</name>
</gene>
<dbReference type="HOGENOM" id="CLU_1418875_0_0_11"/>
<reference evidence="2 3" key="1">
    <citation type="journal article" date="2010" name="DNA Res.">
        <title>Genome sequence of Kitasatospora setae NBRC 14216T: an evolutionary snapshot of the family Streptomycetaceae.</title>
        <authorList>
            <person name="Ichikawa N."/>
            <person name="Oguchi A."/>
            <person name="Ikeda H."/>
            <person name="Ishikawa J."/>
            <person name="Kitani S."/>
            <person name="Watanabe Y."/>
            <person name="Nakamura S."/>
            <person name="Katano Y."/>
            <person name="Kishi E."/>
            <person name="Sasagawa M."/>
            <person name="Ankai A."/>
            <person name="Fukui S."/>
            <person name="Hashimoto Y."/>
            <person name="Kamata S."/>
            <person name="Otoguro M."/>
            <person name="Tanikawa S."/>
            <person name="Nihira T."/>
            <person name="Horinouchi S."/>
            <person name="Ohnishi Y."/>
            <person name="Hayakawa M."/>
            <person name="Kuzuyama T."/>
            <person name="Arisawa A."/>
            <person name="Nomoto F."/>
            <person name="Miura H."/>
            <person name="Takahashi Y."/>
            <person name="Fujita N."/>
        </authorList>
    </citation>
    <scope>NUCLEOTIDE SEQUENCE [LARGE SCALE GENOMIC DNA]</scope>
    <source>
        <strain evidence="3">ATCC 33774 / DSM 43861 / JCM 3304 / KCC A-0304 / NBRC 14216 / KM-6054</strain>
    </source>
</reference>
<feature type="transmembrane region" description="Helical" evidence="1">
    <location>
        <begin position="132"/>
        <end position="153"/>
    </location>
</feature>
<evidence type="ECO:0000256" key="1">
    <source>
        <dbReference type="SAM" id="Phobius"/>
    </source>
</evidence>
<dbReference type="EMBL" id="AP010968">
    <property type="protein sequence ID" value="BAJ33069.1"/>
    <property type="molecule type" value="Genomic_DNA"/>
</dbReference>
<dbReference type="eggNOG" id="ENOG5033882">
    <property type="taxonomic scope" value="Bacteria"/>
</dbReference>
<dbReference type="KEGG" id="ksk:KSE_73140"/>
<protein>
    <submittedName>
        <fullName evidence="2">Uncharacterized protein</fullName>
    </submittedName>
</protein>
<keyword evidence="1" id="KW-1133">Transmembrane helix</keyword>
<dbReference type="AlphaFoldDB" id="E4NJC1"/>
<accession>E4NJC1</accession>
<dbReference type="PATRIC" id="fig|452652.3.peg.7356"/>
<keyword evidence="3" id="KW-1185">Reference proteome</keyword>
<dbReference type="Proteomes" id="UP000007076">
    <property type="component" value="Chromosome"/>
</dbReference>
<dbReference type="RefSeq" id="WP_014140360.1">
    <property type="nucleotide sequence ID" value="NC_016109.1"/>
</dbReference>
<keyword evidence="1" id="KW-0472">Membrane</keyword>
<evidence type="ECO:0000313" key="3">
    <source>
        <dbReference type="Proteomes" id="UP000007076"/>
    </source>
</evidence>